<gene>
    <name evidence="2" type="ORF">E4188_22755</name>
</gene>
<dbReference type="PANTHER" id="PTHR38467:SF1">
    <property type="entry name" value="CONJUGATIVE TRANSFER: ASSEMBLY"/>
    <property type="match status" value="1"/>
</dbReference>
<proteinExistence type="predicted"/>
<dbReference type="InterPro" id="IPR025955">
    <property type="entry name" value="TraC/Conjuga_ATPase"/>
</dbReference>
<dbReference type="InterPro" id="IPR053155">
    <property type="entry name" value="F-pilin_assembly_TraC"/>
</dbReference>
<evidence type="ECO:0000313" key="2">
    <source>
        <dbReference type="EMBL" id="QJT41320.1"/>
    </source>
</evidence>
<keyword evidence="2" id="KW-0614">Plasmid</keyword>
<dbReference type="SUPFAM" id="SSF52540">
    <property type="entry name" value="P-loop containing nucleoside triphosphate hydrolases"/>
    <property type="match status" value="1"/>
</dbReference>
<evidence type="ECO:0000259" key="1">
    <source>
        <dbReference type="Pfam" id="PF19044"/>
    </source>
</evidence>
<dbReference type="EMBL" id="CP038449">
    <property type="protein sequence ID" value="QJT41320.1"/>
    <property type="molecule type" value="Genomic_DNA"/>
</dbReference>
<dbReference type="Pfam" id="PF11130">
    <property type="entry name" value="TraC_F_IV"/>
    <property type="match status" value="1"/>
</dbReference>
<geneLocation type="plasmid" evidence="3">
    <name>paeme5</name>
</geneLocation>
<feature type="domain" description="TraG P-loop" evidence="1">
    <location>
        <begin position="617"/>
        <end position="858"/>
    </location>
</feature>
<keyword evidence="3" id="KW-1185">Reference proteome</keyword>
<evidence type="ECO:0000313" key="3">
    <source>
        <dbReference type="Proteomes" id="UP000502657"/>
    </source>
</evidence>
<dbReference type="InterPro" id="IPR027417">
    <property type="entry name" value="P-loop_NTPase"/>
</dbReference>
<dbReference type="RefSeq" id="WP_171270124.1">
    <property type="nucleotide sequence ID" value="NZ_CP038446.1"/>
</dbReference>
<name>A0ABX6P0Y2_AERME</name>
<dbReference type="Gene3D" id="3.40.50.300">
    <property type="entry name" value="P-loop containing nucleotide triphosphate hydrolases"/>
    <property type="match status" value="1"/>
</dbReference>
<dbReference type="PANTHER" id="PTHR38467">
    <property type="match status" value="1"/>
</dbReference>
<dbReference type="Gene3D" id="1.10.8.730">
    <property type="match status" value="1"/>
</dbReference>
<organism evidence="2 3">
    <name type="scientific">Aeromonas media</name>
    <dbReference type="NCBI Taxonomy" id="651"/>
    <lineage>
        <taxon>Bacteria</taxon>
        <taxon>Pseudomonadati</taxon>
        <taxon>Pseudomonadota</taxon>
        <taxon>Gammaproteobacteria</taxon>
        <taxon>Aeromonadales</taxon>
        <taxon>Aeromonadaceae</taxon>
        <taxon>Aeromonas</taxon>
    </lineage>
</organism>
<dbReference type="Proteomes" id="UP000502657">
    <property type="component" value="Plasmid pAeme5"/>
</dbReference>
<accession>A0ABX6P0Y2</accession>
<sequence>MFSTLQQRKRELVSHQKFGELIPVLDYYPEEQVFLLDPATLSFMIICQPLNGVSVEMSNLMRSIFTYEYPDDTTMVISTVGARDMIRVNNNWDALRSGRMEPKDWEFESLLNSLSKDYLVSACQEGLRPGMSTLNARNFEVWYSVTIPISNQVPTDDEMARVVEIKSDLVQKLRSMGGAPFVANHEQWLRRMQVLMNPGQNTAWAQGKTHVKPSIPLRHQILQPGRMVSLDRDGIVLAGDPKRPDENRSVRVLNCYRRPDYASLGDMYGFYSDWANGMGGIHNDFMLSLNIHFPNRKKAKNAFDARKILVTNQESAGVMRYSDRLRFQFEDIKAINHELEQENHAIINCWVQLSLFLDKNGREDADEKAVISYLDKIGYGYAVDRQIAMPLLLETLPLCHGYDPQIRSMLQRQEMFTTKYLETVAPVFGPWKGNSQNPVIVGYSREGQIITIDPFKTNASFNMAIAARSGAGKSVFAGNLVKQLLTTGEPGAVGSQDGGQVFVIDSGGSYKSLAGQFQSSQYIEFSEQQMFSLDPFVDLSGLLDEEDEALSDDPSGNTRYVTLAGGLKLTMITNQIKLMAAPDGKIDNFQSAAISRILLDMCVSSPEDASITFFAERCLAEEDQRIRDIGAQLHDFTRHGKYARLFDRRLAPTIQFDSRLIVCELGQLKAQPHLQTVVLMSVIQQAQDAMFQKDDGRRRAFILDEAWEYIGEGSATSNNAFFAEFIEAGWRRFRKTQAMGVCITQQVSDYYSSKTGKAIFANSPWLCTLAQEGPVISRLKTDKLMDAPQFVFNLMESVRTDKGQFSEVLIQYEGIYQVMRLYVDDRSMTIHTTDPEEKKIIAKYTSMGMSLRDAVIHATDDIKRMRR</sequence>
<dbReference type="Pfam" id="PF19044">
    <property type="entry name" value="P-loop_TraG"/>
    <property type="match status" value="1"/>
</dbReference>
<dbReference type="InterPro" id="IPR043964">
    <property type="entry name" value="P-loop_TraG"/>
</dbReference>
<protein>
    <recommendedName>
        <fullName evidence="1">TraG P-loop domain-containing protein</fullName>
    </recommendedName>
</protein>
<reference evidence="2 3" key="1">
    <citation type="submission" date="2019-03" db="EMBL/GenBank/DDBJ databases">
        <title>Novel transposon Tn6433 accelerates the dissemination of tet(E) in Aeromonas from aerobic biofilm under oxytetracycline stress.</title>
        <authorList>
            <person name="Shi Y."/>
            <person name="Tian Z."/>
            <person name="Zhang Y."/>
            <person name="Zhang H."/>
            <person name="Yang M."/>
        </authorList>
    </citation>
    <scope>NUCLEOTIDE SEQUENCE [LARGE SCALE GENOMIC DNA]</scope>
    <source>
        <strain evidence="2 3">R50-22</strain>
        <plasmid evidence="3">paeme5</plasmid>
    </source>
</reference>